<evidence type="ECO:0000259" key="5">
    <source>
        <dbReference type="PROSITE" id="PS50075"/>
    </source>
</evidence>
<dbReference type="PROSITE" id="PS00455">
    <property type="entry name" value="AMP_BINDING"/>
    <property type="match status" value="3"/>
</dbReference>
<accession>A0ABR2HQF4</accession>
<name>A0ABR2HQF4_9PEZI</name>
<dbReference type="EMBL" id="JAPCWZ010000009">
    <property type="protein sequence ID" value="KAK8851310.1"/>
    <property type="molecule type" value="Genomic_DNA"/>
</dbReference>
<dbReference type="InterPro" id="IPR045851">
    <property type="entry name" value="AMP-bd_C_sf"/>
</dbReference>
<organism evidence="6 7">
    <name type="scientific">Apiospora arundinis</name>
    <dbReference type="NCBI Taxonomy" id="335852"/>
    <lineage>
        <taxon>Eukaryota</taxon>
        <taxon>Fungi</taxon>
        <taxon>Dikarya</taxon>
        <taxon>Ascomycota</taxon>
        <taxon>Pezizomycotina</taxon>
        <taxon>Sordariomycetes</taxon>
        <taxon>Xylariomycetidae</taxon>
        <taxon>Amphisphaeriales</taxon>
        <taxon>Apiosporaceae</taxon>
        <taxon>Apiospora</taxon>
    </lineage>
</organism>
<feature type="domain" description="Carrier" evidence="5">
    <location>
        <begin position="2713"/>
        <end position="2789"/>
    </location>
</feature>
<sequence length="7375" mass="819760">MAPDIDTTDDGAIDTAFGDDGILPSAHDQDEVVSETRCGDTDMAQLKAWNSPAPQEVNTCVHHVIQDWVRDQPERPAVCAWDGDFSYAEIDDLASKLSAQLQSCGVAPEVYVPIYSEKSKWVVVAMLSVMKAGGAFVLLDPSYPDNRLKEICATVSASVIVASKEMAEKASELASHVLLACGPPPEMPQTQVKPVTAAAPNNALYAVFTSGTSGKPKGIATEHKSFCSSAMAHSRAISLDSRSRVLQFASYAFDCSLLEMITTLLVGACVCIPSETGRLLNLAEEMRRLRPNWACLTPSVAHLLQVTDLPSLDSLLLAGEPIREADLRKWGPHVKKLFVAYGPSECAVCSTARASSVEDVHHTNLGHGVGVACWIVNPADHEKLLPIGAVGELVLDGPPVGRGYIGDPDRTAEVFIQPPSWHRQLYSGGREGTTQLYKTGDLVRYDPKDGSIFYIGRKDMQVKFHGQRLEVADVEHHLRSLLHSSEDVVVEMMAPRGFDTLVAFIKQRRDASRQNGLADDDSLLVMQDDKFRVQARSAQQQLERLVPKWMIPSLFLPVTRMPLTMNGKRDRPKLRSLVTGLDRLQLRAYESLLPSAEKRQPSTSMEQSIQRLWANILNISPNEIGLDDGFFDLGGNSINAMKLAGAARREGLELTMNHLYDNTTLAGMARWANESTSCKALVSIPPFSLLPEDEDMASIIEGAMQQCQLRDKSLIEDVYPCTPLQEGLMSLTAKRPGAYTIAIEYELSANVDVRKFKQAWDDVMTANPILRTRVVQASTGRLYQSKTWLPKFKLLFHHALIDGWARRLIFQQLDAAYNGSKLAPRPFNLFIEYVLGAAPRCQSFWKDEFENLEAAAFPPLPSATYTPEPSCKETISIPVDFIENHTFSVPNRLKLTWAILLSLYTGSSDTVYGLTVTGRGAPVLSIEEMTGPTIATIPYRLRVKSQCTIESALQQVQEDAVRMIPFEQAGLPCISRLGPDAASACRFQSILVIQPKEDDRDPPPLFHYARDLATLDAFSTYVITLICRESSGSVEVEATFDPGVVDEIQLVRMLRQLRHIFLQLIPSRQHQLIRDIDTTSPEDWSEITQWNKALPPPVVACAHELIRKQSDLQPDAPAVCAWDGGFTYREMEQLSSYLANCLIDKGVGPEVFVPLYFEKSCWTTIAMLGVIKVGGAFILLEPSHPLQRLQQICRDAKAPLVISSETNLQMARGLAPKHIVLSHNRKPWSAKETSPPLPNVSPSSSMYAVFTSGSTGTAKGAVHSHISWCTSAQANRAGLYLDPNSRVFQFASYAFDISIADNLLTLVAGGCVCVPSEKDRKDDVAGAINALGANWACLTPSVAQIIDPDTVSCLKKLSLGGEAISPEIISQWAPRVHLLNIYGPAECAILTTLHQNVRDPKDPNNIGFPTSAVCWVVDIEFEQRLAPVGAVGELFVESPIVGNGYLNDPGRTAACFIPEEERPSWLSKFRPKEASQLYRTGDLVQYTPDGSLRFVGRKDTQVKLRGQRVELGEIEHQLRRCFANAKEAVAEIVVLGNGRGKPVLVAFILIKKDILAMPETQFRALATEATIQLERLLPIYMVPSMFVPVDSFPYTKSGKLDRKRLRTLAAQLSPNDYNQPAPATKSVALPATGVEFTVHDLFAQILKIPPNELSIHDQFFRQGGDSILAMKLVAMAKEREYLFTAADVFKHPTASLLSKVARRLPNTADQHIEPFSLLSNDVGRAQLEDDAAALCEVERNQIEDIYPCTPLQEGLVALAIKTPGKYIARFKYLIAPETDLDRFKEAWAAVMAANSVLRTRVVHLESHGIFQVVLKESASFKMHDTAKEQWHCSESITMGLGSQLMHMSIAPLEKGSRLYRFLWTVHHALFDGWSLQLMQEQFKKAYRGNMLPLRTFNRFLRHTTQQKGGEEFWKSRMDKLNATQFPSLPHLDYTPNPDQSIVQSVTMTSRNGTGHTLSTMIQLAWAILLSYHTDSDDVVFGLTVNGRTAALEGIEKITGPTIATVPVRVLLPKAKTVAQALSDLQQQTIAAIPFLQHGLQHIRKISEDTAKACDFQTQLVVQPAEVLAEPDLDGLAVGEPEDLEGYAAFADYAFVMACHMQEGSDGLQIAVNYDAGIFEEAEARRMVEGFGFILDQLASGESKAIGELEMVSPQDMAQLAEWNGRLPPAIEQTLHDLVLHHSRARPDAEAVWAWDGHFTYQELDDWSSRLAQHLVLSLGIEQEANVAVCLEKSCWSIVAILAVLRAGCACVLVDPQHPVSRIEQMLRISSPRFVLVSEVHVQHVQGIQLEDPRLVAISSSFIQELQPCQTKLPTVLPSAAAVILFTSGSTGTPKAIILEHVNLSTDVLACATTMNACTDTRSLHFASYAFDGSIYEIFITLSAGGCLHIPSEYDRMNNLSLFIHDQRVNWAIVIPSTMRVLEAKQLPSLSTIILGGEPVTRMIVDEWADKVHLVNGYGPAEATICAAGVIPSTGWRYGTVGHMKGGVGWIVDASNPARLAAIGTVGELVIEGPVVSRGYLGDAQQTAEAYIASPPWWYKFRPTGTQSRLYKSGDLARYNPDGSIRLVGRKDDAQRKLRGQRLELEEVEYHLRKCFPTAVDIVADVIIPCSGGKSPFLVAYVWMGANHVAQGVDETSVFMEPSDSFRSIAESARTEVSALVPKFMVPELILPLRRRPLNSSGKMDRRKLREAGASLSDDQIVAYSSEGAIAKRPPSGSIECSLQRILAQVLKMDVESVGADDNFFRLGGDSISAMQVVAQCAAAGINITVASLFRDKTIAKMSSHVKQKPLPISTPSPESTTQFDLSPVQKMFLDIAGQEYNHFNQTRSFRVSRSLPTETIQRAIRWIATNHSMFRARFVATPDGDWAQYVTTGSDPNYRYEEHKVATRDQAASLIASDQRRLDIQKGPLFICHLIQVRDDYQQYLAFTIHHLIIDTASWQVLLSDIEPLLAGRNPPLPPPLSFQSWCGSQAIYASEKSPPADILSKCVPQNLDEYWGDTIRGNCWGDSMEEGFTLSEQHTRMILGASNNAYGTQPVEIIHATLLQAFAQTFTDRSVPAIFCEENNREPCDFSIDPSRTIGWLTTVWPADIEVCPEDDLGKILRKTKDTRRSMQLTGCDYFASRYLHPKGVKQPPTETPLEVMFKYSSGLRSQSHDSILEPFSLMNGELAQMSPNLPRLALVDVLAEVRGAHLVIDFIFNRNMQHPQTSIHQWIENAKHCLESASSMLCKQDRMFTLVDFPLLKYSYTELDEFVDRVASVLQASSHEVDDAYPTSPTQQGMLMSQSKNSMQYMNRWIWKVKSLKGFPVHPDQFINAWHQVLRKHPLLRTVLFKSPRRPGHYDQLVLREPPQELCLVLPSSKDPLKRLQDHQFDIPEMSPPQRLVLCASPSGNLACMIEMSHAIIDGTSRQLLERDLRLAFDGRMDAIPLRTYKEYIAYINDQPLSEATTYWEDYLGSLQSCMLLASPPYPLSDVHEDQRRVHNLSITFGQRLRGFCRQHELTLASVFQLAWAMVLRVYLNSDSICFGYMTSGRDVPISDIDSTIGPFVNFLIYHVQFGTESVLDLLHHNQARFVQSLAHQYFSKADQLRAAKWSGMTAFNTIMSVQKEIKFLQDESTLLLEEVHSHYPTEYDLEVHVDLFTESIDVSWEYTKAFMSDEQVQNIADAFQMTLLGIISKPHQSVKDMDTFGDLNKERIKRYNQLEAVPVNELVDELVRKRCVAQPSAIAIEAWDGTLSYEQLDALSSLVAIDLRERGVKSNQAVALCFEKSRWTVVALLGVLKAGGAFMLLDPSHPTERLKRMCKSAGPKLILTSSESKNIASKLVLETLVISEEIVSWKRGVPSANEDARGPNDIAYIHYTSGSTGEPKGAMIQHVALSTSAVYHGKAVLMDTDSRVLQFASYSFDVAIAEQVTTLMRGGCVCIPSDAQRHNIARSAADFQANWLLSTPSVLRTLDPTDFMTLRTIVCGGELITEKELGAWRSHVNFIACYGPTECTIISSAQLFTAEIHDGRRLGQWIGCTAWVVSPDDVERLVPIGAIGELLLDGPTVGVGYVNNPERTTDAFISPPSWMRNLKAQIPKRVYKTGDLVRYMDNGVLYFVSRKDSQIKLRGQRVELGEVEHHLQAAFPDAENAVADVVTPLGDAITPMLVAFVSCEKNGNQAGDERKSHIRSGNLFASPNVEFSRQTQMAELYLARFLPNYMVPVIYIPVRYMPLNSNGKVDRKQLRAIADSLNPEELRRYDLTALPAEMPRTENERSLQRIWARVLDKDVTSISIHTNFFRLGGDSLSAMQVVSLCAAERLDTTVADIFHHKTIAQLSASIEKSSVTPEYPTEETGTQFALTPIQKLLFDLSLTGHHHLHQSLYLELLRDIPFPKLDEALHHLVETHSMLRARFTQSEAGDWMQVIEDDVPGSYRCQERVVRTIADVNKAVSQAELAIDFQHGPMLVAELLHVSEKERHLFLVAHRLVIDLVSWRIILEDLEEYLTTGSIQQASLSFQTWCGLQADYAATYLDPDISRLDTGIPRFKDDYWGINGRSNSVKDAAEASFTLNEKTTRSLLQDANQAFSTKPQELFQAALIFSFAQVFCDRQTPALWNEDHGRESWNSHIDLSRTVGWFTTLWPLYVPAEQCSLMEVIRQTKDQRRSVASNGWAHFTSSLHPKAQQLSDAGQLKEVTLNFLGGCPQLERSKSLLRIGNKPTARSLDVSEEMGRFSLVDVVIEPRGKYMCVGFHFNKHMAAHRPIYSWIKLCEQTLVEMAERLPQKPIAFSLSDFPLMPFTYAALDKLLTSSLTDHNIQVQNVEDIYPCSPIQRGILLSQSREAQSYQAQIVWKVVGKQRTKTVDTYRVIDAWQQVVKRHSILRTVFFEGIFPGEYAVQLVLKNAATEIITLPVDNESNLLSALSRPTQLSLGNGRLPYRLTLGQSLTGDVLCGLEISHVIYDGTAKDVLLDEIERAYDGSLPQAAGPAYRDYILYLSKKSEEDQKTFWETHLEGVEPCNFPPMATRDEPISGQGLRSVRLNMKNTSALRNFCTNNGVALLNVIQIAWALILKAYTNSDDVCFGYTSAGRDVPIPGIQEAMGPFINMLVFRMILPDEASVKELLQRNHDTLLESLKYQHYPLSDILRGAKQPDSTRLFNTAVSLHHTRHADAETRTLVSIDGVGGEGVTEYDISVDIQVAPERIEVQLVYCQSIMSKEMAENFADTFSRTIQELTADPSTLVGEINMVGGFGLPLLRNWSGTLPPTESTLLHEAIRERCLIQPTRQAVNAWDGEFTYGEVDDLSNKLASYLARHHDVGPDHFIPVCLEKSRWTAIAILAIMKTGSAFTLLDPSLPTKRQRAICQIIKASVIITSLDLSGLANGLAQHIVTVGDRSRYWIGIDQQCLPISSASDIAFAVPTSGSTGEPKVCITEHGAFATNVKAHNVSFDINQDSRVLQFSSYTFGASIAEQVSTLMAGGCICVPSEVERKQSLPEAVARMQANWVLLTPSVARILDPKDFPSLKTMVIGGDLISQKELDIWRNYVNLYTVYGSAESAIYCAAQHVGPRTSGRDLGAMLCSRSWIVNPSNHELLTPIGAVGELLLEGPSMARGYSGEPERTGAVFIQHPSWLKKMENQRSALYKTGDLVRYNTDGVLRFISRKDNQVKIRGQRLELGEVEHHVRRCFPHATDVIVELVTTGYARSRGPALVAFIYNGEQESPNPEGLFAQPSLEFRFSAQQAEAELNQVLPGYMVPTLYLPLQRLPLNANAYDAPPVVKRQPANGDERKFRAIFAQILDLSPEGIGMEDNFFRLGGDSLMAIALIQKAREIGSVISMADIFGHPKLYDLARVSIRAPTALTSSTIEPFALVNAETERNDLIASAAKYCQVPDDQVEDIYPCTPLQEGMAALSSKRAGDYVAKFMLQLNRNVDIERFVAAWDAVVNNNPILRTRIINLEGLGTLQVVIRDLVSSWTTFEDAEACETRIKAINWDMGHQLVHLFLVRPDQNTSNGFVFHMHIHHALYDGASMSLLWAHLQAAYDGESPSPSPYNRFIEYTLKEKGAASFWRSEFEGLDAPVFPPLPSSRYIPIPNSTYVHTIFNLETPSMEYSISTLMRLAWAVVVSCYTDSEDVFYGVTVNGRNAPVVGIESVTGPTFATFPVRIHVGKHDTVQSALASVQQRMISAMPFEQFGLQNIRQLSQETALACDFQSHLVIQTATSYTENELVAETLPEQRGYQAFSDAALAMICHLPEKGKADFLVHAVYDEHLVQKSQAVRIVQQFEHMLRQLCQTGSQSLRLDQLELVSPQDWEQLSVWNPVVPPSYEACLHDLILRHTSIRPGALAISAWDGDMTYQELDSSSAVLAQYLQAHGIRQGSIVPLIFDRSKWVPVSMLALHRIGAACLNIDPTHPIGRIRDILDRTEARYLLVSPSHQESMVFDNLTTITIPIPDEKQLPKPEKLIAPSVDPHDAAFVIMTSGSTGKPKAIIMEHANLANSIFGYSDMVSLSPCTRGLHFASYAFDASIYETLSVLIHGGCLCIPSEFDRLNNIAEFINRHAVNWTIFTPSFLALLEPDSIPTVSTIILGGEPLTQEIARTWAPKVDLFNMYGPAEATICAGGRVPESGWKQGTMGYMTAGAGWITMPSDPSRLAPIGVPGELLIEGPVVSRGYLGDIDKTAAAYLQSLPWLRPFRPEETESRVYRSGDIVQYNSDGTLRYLGRQDMQVKLRGQRIELGDVEHHVRNAFPGASNVVVELVVPLGGEAKLVAFILFDTVKSESRSANSLVIAPTDGFAAQVAVATRQLVNSLPSYMVPAAFLEVSEIPRAVSGKADRQRLRREAANLSQSQIQELSNTHTIKRQPATDREKLLTSLWGKTLKADSADIGADDDFFHLGGDSISAMRLVGSARREEYHLAVADVFAHPVLSELSKVMRSVASTGSEQEYQPGSLLGIANIRDFFEQHFTSRVPHYTAQDVEDILPTTELQNSLITGRNITYSRLVVPVQVDLERLEASCRALLRKHAILRTVFTPHNGDMLQIVLRNPALKKTQLVETAEDLWDFSEKYCTQDASSSPVPFGSLHFQSFLLSHSKSAAQMIVLKTTHAQYDAVSFPLLSEDLISAYKGHNLLASDSLNFAHYLRYRAEQSTKKAFAFWREYLAGAEMTEREAICRRRSHKEAFLVKSTRQIPIPSTPEGVTLASLVKAAWAVVLAKASKKKDVVFGHIINGRDASLLDVDRISGPCITISPFRVTIRDGWTIADLMRHVQDNYLASMPYANIDFRNIVQNSTGWAPEVDFGSILTHQDANLDLSGRIEEESSSSSSSLHPEEASVSDSQQWRPLQVGFQHHLHAVTWPVTKDKLLVQLNASSRIMHSDDAEQVHDQFCELIAEFSRDPLLPLQL</sequence>
<dbReference type="CDD" id="cd19542">
    <property type="entry name" value="CT_NRPS-like"/>
    <property type="match status" value="3"/>
</dbReference>
<dbReference type="InterPro" id="IPR023213">
    <property type="entry name" value="CAT-like_dom_sf"/>
</dbReference>
<dbReference type="SUPFAM" id="SSF56801">
    <property type="entry name" value="Acetyl-CoA synthetase-like"/>
    <property type="match status" value="6"/>
</dbReference>
<feature type="domain" description="Carrier" evidence="5">
    <location>
        <begin position="1629"/>
        <end position="1705"/>
    </location>
</feature>
<dbReference type="Proteomes" id="UP001390339">
    <property type="component" value="Unassembled WGS sequence"/>
</dbReference>
<dbReference type="Gene3D" id="3.40.50.12780">
    <property type="entry name" value="N-terminal domain of ligase-like"/>
    <property type="match status" value="6"/>
</dbReference>
<dbReference type="PROSITE" id="PS00012">
    <property type="entry name" value="PHOSPHOPANTETHEINE"/>
    <property type="match status" value="3"/>
</dbReference>
<feature type="region of interest" description="Disordered" evidence="4">
    <location>
        <begin position="7287"/>
        <end position="7307"/>
    </location>
</feature>
<dbReference type="InterPro" id="IPR001242">
    <property type="entry name" value="Condensation_dom"/>
</dbReference>
<feature type="region of interest" description="Disordered" evidence="4">
    <location>
        <begin position="1"/>
        <end position="25"/>
    </location>
</feature>
<dbReference type="SMART" id="SM00823">
    <property type="entry name" value="PKS_PP"/>
    <property type="match status" value="5"/>
</dbReference>
<feature type="compositionally biased region" description="Acidic residues" evidence="4">
    <location>
        <begin position="1"/>
        <end position="12"/>
    </location>
</feature>
<keyword evidence="1" id="KW-0596">Phosphopantetheine</keyword>
<dbReference type="NCBIfam" id="NF003417">
    <property type="entry name" value="PRK04813.1"/>
    <property type="match status" value="6"/>
</dbReference>
<dbReference type="InterPro" id="IPR036736">
    <property type="entry name" value="ACP-like_sf"/>
</dbReference>
<dbReference type="Pfam" id="PF00501">
    <property type="entry name" value="AMP-binding"/>
    <property type="match status" value="6"/>
</dbReference>
<evidence type="ECO:0000256" key="3">
    <source>
        <dbReference type="ARBA" id="ARBA00022598"/>
    </source>
</evidence>
<dbReference type="Gene3D" id="1.10.1200.10">
    <property type="entry name" value="ACP-like"/>
    <property type="match status" value="6"/>
</dbReference>
<dbReference type="InterPro" id="IPR042099">
    <property type="entry name" value="ANL_N_sf"/>
</dbReference>
<dbReference type="InterPro" id="IPR009081">
    <property type="entry name" value="PP-bd_ACP"/>
</dbReference>
<feature type="domain" description="Carrier" evidence="5">
    <location>
        <begin position="5757"/>
        <end position="5833"/>
    </location>
</feature>
<feature type="compositionally biased region" description="Low complexity" evidence="4">
    <location>
        <begin position="13"/>
        <end position="22"/>
    </location>
</feature>
<proteinExistence type="predicted"/>
<evidence type="ECO:0000313" key="7">
    <source>
        <dbReference type="Proteomes" id="UP001390339"/>
    </source>
</evidence>
<dbReference type="Gene3D" id="3.30.559.30">
    <property type="entry name" value="Nonribosomal peptide synthetase, condensation domain"/>
    <property type="match status" value="8"/>
</dbReference>
<dbReference type="CDD" id="cd05918">
    <property type="entry name" value="A_NRPS_SidN3_like"/>
    <property type="match status" value="6"/>
</dbReference>
<gene>
    <name evidence="6" type="ORF">PGQ11_013789</name>
</gene>
<dbReference type="SUPFAM" id="SSF52777">
    <property type="entry name" value="CoA-dependent acyltransferases"/>
    <property type="match status" value="16"/>
</dbReference>
<dbReference type="InterPro" id="IPR006162">
    <property type="entry name" value="Ppantetheine_attach_site"/>
</dbReference>
<reference evidence="6 7" key="1">
    <citation type="journal article" date="2024" name="IMA Fungus">
        <title>Apiospora arundinis, a panoply of carbohydrate-active enzymes and secondary metabolites.</title>
        <authorList>
            <person name="Sorensen T."/>
            <person name="Petersen C."/>
            <person name="Muurmann A.T."/>
            <person name="Christiansen J.V."/>
            <person name="Brundto M.L."/>
            <person name="Overgaard C.K."/>
            <person name="Boysen A.T."/>
            <person name="Wollenberg R.D."/>
            <person name="Larsen T.O."/>
            <person name="Sorensen J.L."/>
            <person name="Nielsen K.L."/>
            <person name="Sondergaard T.E."/>
        </authorList>
    </citation>
    <scope>NUCLEOTIDE SEQUENCE [LARGE SCALE GENOMIC DNA]</scope>
    <source>
        <strain evidence="6 7">AAU 773</strain>
    </source>
</reference>
<dbReference type="PANTHER" id="PTHR45527">
    <property type="entry name" value="NONRIBOSOMAL PEPTIDE SYNTHETASE"/>
    <property type="match status" value="1"/>
</dbReference>
<comment type="caution">
    <text evidence="6">The sequence shown here is derived from an EMBL/GenBank/DDBJ whole genome shotgun (WGS) entry which is preliminary data.</text>
</comment>
<feature type="domain" description="Carrier" evidence="5">
    <location>
        <begin position="600"/>
        <end position="676"/>
    </location>
</feature>
<dbReference type="InterPro" id="IPR020806">
    <property type="entry name" value="PKS_PP-bd"/>
</dbReference>
<protein>
    <submittedName>
        <fullName evidence="6">Nonribosomal peptide synthetase</fullName>
    </submittedName>
</protein>
<dbReference type="PROSITE" id="PS50075">
    <property type="entry name" value="CARRIER"/>
    <property type="match status" value="6"/>
</dbReference>
<dbReference type="NCBIfam" id="TIGR01733">
    <property type="entry name" value="AA-adenyl-dom"/>
    <property type="match status" value="5"/>
</dbReference>
<keyword evidence="3" id="KW-0436">Ligase</keyword>
<dbReference type="Gene3D" id="3.30.559.10">
    <property type="entry name" value="Chloramphenicol acetyltransferase-like domain"/>
    <property type="match status" value="8"/>
</dbReference>
<evidence type="ECO:0000256" key="2">
    <source>
        <dbReference type="ARBA" id="ARBA00022553"/>
    </source>
</evidence>
<feature type="compositionally biased region" description="Low complexity" evidence="4">
    <location>
        <begin position="7293"/>
        <end position="7307"/>
    </location>
</feature>
<evidence type="ECO:0000256" key="1">
    <source>
        <dbReference type="ARBA" id="ARBA00022450"/>
    </source>
</evidence>
<feature type="domain" description="Carrier" evidence="5">
    <location>
        <begin position="6836"/>
        <end position="6912"/>
    </location>
</feature>
<dbReference type="InterPro" id="IPR020845">
    <property type="entry name" value="AMP-binding_CS"/>
</dbReference>
<dbReference type="SUPFAM" id="SSF47336">
    <property type="entry name" value="ACP-like"/>
    <property type="match status" value="6"/>
</dbReference>
<dbReference type="Gene3D" id="3.30.300.30">
    <property type="match status" value="6"/>
</dbReference>
<dbReference type="InterPro" id="IPR000873">
    <property type="entry name" value="AMP-dep_synth/lig_dom"/>
</dbReference>
<keyword evidence="2" id="KW-0597">Phosphoprotein</keyword>
<dbReference type="Pfam" id="PF00550">
    <property type="entry name" value="PP-binding"/>
    <property type="match status" value="6"/>
</dbReference>
<evidence type="ECO:0000256" key="4">
    <source>
        <dbReference type="SAM" id="MobiDB-lite"/>
    </source>
</evidence>
<dbReference type="CDD" id="cd19545">
    <property type="entry name" value="FUM14_C_NRPS-like"/>
    <property type="match status" value="3"/>
</dbReference>
<evidence type="ECO:0000313" key="6">
    <source>
        <dbReference type="EMBL" id="KAK8851310.1"/>
    </source>
</evidence>
<keyword evidence="7" id="KW-1185">Reference proteome</keyword>
<dbReference type="InterPro" id="IPR010071">
    <property type="entry name" value="AA_adenyl_dom"/>
</dbReference>
<dbReference type="PANTHER" id="PTHR45527:SF1">
    <property type="entry name" value="FATTY ACID SYNTHASE"/>
    <property type="match status" value="1"/>
</dbReference>
<feature type="domain" description="Carrier" evidence="5">
    <location>
        <begin position="4249"/>
        <end position="4325"/>
    </location>
</feature>
<dbReference type="Pfam" id="PF00668">
    <property type="entry name" value="Condensation"/>
    <property type="match status" value="8"/>
</dbReference>